<dbReference type="GO" id="GO:0016787">
    <property type="term" value="F:hydrolase activity"/>
    <property type="evidence" value="ECO:0007669"/>
    <property type="project" value="UniProtKB-KW"/>
</dbReference>
<proteinExistence type="predicted"/>
<evidence type="ECO:0000259" key="2">
    <source>
        <dbReference type="PROSITE" id="PS51462"/>
    </source>
</evidence>
<dbReference type="EMBL" id="KI545975">
    <property type="protein sequence ID" value="EST48816.1"/>
    <property type="molecule type" value="Genomic_DNA"/>
</dbReference>
<dbReference type="InterPro" id="IPR015797">
    <property type="entry name" value="NUDIX_hydrolase-like_dom_sf"/>
</dbReference>
<dbReference type="InterPro" id="IPR000086">
    <property type="entry name" value="NUDIX_hydrolase_dom"/>
</dbReference>
<dbReference type="GO" id="GO:0005737">
    <property type="term" value="C:cytoplasm"/>
    <property type="evidence" value="ECO:0007669"/>
    <property type="project" value="TreeGrafter"/>
</dbReference>
<reference evidence="3 4" key="1">
    <citation type="journal article" date="2014" name="PLoS Genet.">
        <title>The Genome of Spironucleus salmonicida Highlights a Fish Pathogen Adapted to Fluctuating Environments.</title>
        <authorList>
            <person name="Xu F."/>
            <person name="Jerlstrom-Hultqvist J."/>
            <person name="Einarsson E."/>
            <person name="Astvaldsson A."/>
            <person name="Svard S.G."/>
            <person name="Andersson J.O."/>
        </authorList>
    </citation>
    <scope>NUCLEOTIDE SEQUENCE</scope>
    <source>
        <strain evidence="4">ATCC 50377</strain>
    </source>
</reference>
<dbReference type="CDD" id="cd02883">
    <property type="entry name" value="NUDIX_Hydrolase"/>
    <property type="match status" value="1"/>
</dbReference>
<keyword evidence="5" id="KW-1185">Reference proteome</keyword>
<dbReference type="PROSITE" id="PS00893">
    <property type="entry name" value="NUDIX_BOX"/>
    <property type="match status" value="1"/>
</dbReference>
<dbReference type="AlphaFoldDB" id="V6LYL7"/>
<dbReference type="Gene3D" id="3.90.79.10">
    <property type="entry name" value="Nucleoside Triphosphate Pyrophosphohydrolase"/>
    <property type="match status" value="1"/>
</dbReference>
<evidence type="ECO:0000256" key="1">
    <source>
        <dbReference type="ARBA" id="ARBA00022801"/>
    </source>
</evidence>
<dbReference type="Pfam" id="PF00293">
    <property type="entry name" value="NUDIX"/>
    <property type="match status" value="1"/>
</dbReference>
<dbReference type="PROSITE" id="PS51462">
    <property type="entry name" value="NUDIX"/>
    <property type="match status" value="1"/>
</dbReference>
<feature type="domain" description="Nudix hydrolase" evidence="2">
    <location>
        <begin position="71"/>
        <end position="194"/>
    </location>
</feature>
<sequence length="211" mass="24305">MTINPNHLTYLLLTFPDVQQATLLEQGSQLLKLTFLLVDNYPDHYGNRDIFVLREAICKMLKISCKCIIFYPTRAVAALIVNPQRTNFLACRYYKNLGLPKGGIEGNEPCHEACSREVFEETGLQIEFTNAPWEQFDLGDQIVIVFMSVVNHLKMESLKPLSDEEIHGYSLVKISRMNTLTKKWQKIAQQLQTLAQLRRQPTDLILQQFSE</sequence>
<reference evidence="4" key="2">
    <citation type="submission" date="2020-12" db="EMBL/GenBank/DDBJ databases">
        <title>New Spironucleus salmonicida genome in near-complete chromosomes.</title>
        <authorList>
            <person name="Xu F."/>
            <person name="Kurt Z."/>
            <person name="Jimenez-Gonzalez A."/>
            <person name="Astvaldsson A."/>
            <person name="Andersson J.O."/>
            <person name="Svard S.G."/>
        </authorList>
    </citation>
    <scope>NUCLEOTIDE SEQUENCE</scope>
    <source>
        <strain evidence="4">ATCC 50377</strain>
    </source>
</reference>
<protein>
    <submittedName>
        <fullName evidence="3">NUDIX hydrolase</fullName>
    </submittedName>
</protein>
<gene>
    <name evidence="3" type="ORF">SS50377_10911</name>
    <name evidence="4" type="ORF">SS50377_27868</name>
</gene>
<dbReference type="VEuPathDB" id="GiardiaDB:SS50377_27868"/>
<dbReference type="PANTHER" id="PTHR23114:SF17">
    <property type="entry name" value="M7GPPPN-MRNA HYDROLASE"/>
    <property type="match status" value="1"/>
</dbReference>
<dbReference type="PANTHER" id="PTHR23114">
    <property type="entry name" value="M7GPPPN-MRNA HYDROLASE"/>
    <property type="match status" value="1"/>
</dbReference>
<dbReference type="InterPro" id="IPR020084">
    <property type="entry name" value="NUDIX_hydrolase_CS"/>
</dbReference>
<evidence type="ECO:0000313" key="4">
    <source>
        <dbReference type="EMBL" id="KAH0569896.1"/>
    </source>
</evidence>
<keyword evidence="1 3" id="KW-0378">Hydrolase</keyword>
<dbReference type="EMBL" id="AUWU02000008">
    <property type="protein sequence ID" value="KAH0569896.1"/>
    <property type="molecule type" value="Genomic_DNA"/>
</dbReference>
<evidence type="ECO:0000313" key="5">
    <source>
        <dbReference type="Proteomes" id="UP000018208"/>
    </source>
</evidence>
<dbReference type="SUPFAM" id="SSF55811">
    <property type="entry name" value="Nudix"/>
    <property type="match status" value="1"/>
</dbReference>
<name>V6LYL7_9EUKA</name>
<evidence type="ECO:0000313" key="3">
    <source>
        <dbReference type="EMBL" id="EST48816.1"/>
    </source>
</evidence>
<organism evidence="3">
    <name type="scientific">Spironucleus salmonicida</name>
    <dbReference type="NCBI Taxonomy" id="348837"/>
    <lineage>
        <taxon>Eukaryota</taxon>
        <taxon>Metamonada</taxon>
        <taxon>Diplomonadida</taxon>
        <taxon>Hexamitidae</taxon>
        <taxon>Hexamitinae</taxon>
        <taxon>Spironucleus</taxon>
    </lineage>
</organism>
<accession>V6LYL7</accession>
<dbReference type="Proteomes" id="UP000018208">
    <property type="component" value="Unassembled WGS sequence"/>
</dbReference>